<dbReference type="Proteomes" id="UP000320513">
    <property type="component" value="Unassembled WGS sequence"/>
</dbReference>
<dbReference type="RefSeq" id="WP_144952070.1">
    <property type="nucleotide sequence ID" value="NZ_VMQU01000043.1"/>
</dbReference>
<comment type="caution">
    <text evidence="1">The sequence shown here is derived from an EMBL/GenBank/DDBJ whole genome shotgun (WGS) entry which is preliminary data.</text>
</comment>
<dbReference type="EMBL" id="VMQU01000043">
    <property type="protein sequence ID" value="TVS89319.1"/>
    <property type="molecule type" value="Genomic_DNA"/>
</dbReference>
<evidence type="ECO:0000313" key="1">
    <source>
        <dbReference type="EMBL" id="TVS89319.1"/>
    </source>
</evidence>
<gene>
    <name evidence="1" type="ORF">FPZ47_12075</name>
</gene>
<reference evidence="1 2" key="1">
    <citation type="submission" date="2019-07" db="EMBL/GenBank/DDBJ databases">
        <title>New Mycobacterium species.</title>
        <authorList>
            <person name="Tortoli E."/>
            <person name="Ghielmetti G."/>
            <person name="Friedel U."/>
            <person name="Trovato A."/>
        </authorList>
    </citation>
    <scope>NUCLEOTIDE SEQUENCE [LARGE SCALE GENOMIC DNA]</scope>
    <source>
        <strain evidence="1 2">16-83</strain>
    </source>
</reference>
<sequence>MQSRARYAQLATNTPNVPLPAGSEVLTDWEDGLRVVTTPRRLLPGTRLLVSAVASQRADGTIFARQDVADAKVYIDELGEHGEAFERLAVSGAEARVLAAALIEAADLLEGWAK</sequence>
<keyword evidence="2" id="KW-1185">Reference proteome</keyword>
<dbReference type="AlphaFoldDB" id="A0A557XTM5"/>
<protein>
    <submittedName>
        <fullName evidence="1">Uncharacterized protein</fullName>
    </submittedName>
</protein>
<proteinExistence type="predicted"/>
<name>A0A557XTM5_9MYCO</name>
<organism evidence="1 2">
    <name type="scientific">Mycobacterium helveticum</name>
    <dbReference type="NCBI Taxonomy" id="2592811"/>
    <lineage>
        <taxon>Bacteria</taxon>
        <taxon>Bacillati</taxon>
        <taxon>Actinomycetota</taxon>
        <taxon>Actinomycetes</taxon>
        <taxon>Mycobacteriales</taxon>
        <taxon>Mycobacteriaceae</taxon>
        <taxon>Mycobacterium</taxon>
    </lineage>
</organism>
<evidence type="ECO:0000313" key="2">
    <source>
        <dbReference type="Proteomes" id="UP000320513"/>
    </source>
</evidence>
<accession>A0A557XTM5</accession>